<organism evidence="2 3">
    <name type="scientific">Cimex lectularius</name>
    <name type="common">Bed bug</name>
    <name type="synonym">Acanthia lectularia</name>
    <dbReference type="NCBI Taxonomy" id="79782"/>
    <lineage>
        <taxon>Eukaryota</taxon>
        <taxon>Metazoa</taxon>
        <taxon>Ecdysozoa</taxon>
        <taxon>Arthropoda</taxon>
        <taxon>Hexapoda</taxon>
        <taxon>Insecta</taxon>
        <taxon>Pterygota</taxon>
        <taxon>Neoptera</taxon>
        <taxon>Paraneoptera</taxon>
        <taxon>Hemiptera</taxon>
        <taxon>Heteroptera</taxon>
        <taxon>Panheteroptera</taxon>
        <taxon>Cimicomorpha</taxon>
        <taxon>Cimicidae</taxon>
        <taxon>Cimex</taxon>
    </lineage>
</organism>
<feature type="transmembrane region" description="Helical" evidence="1">
    <location>
        <begin position="6"/>
        <end position="24"/>
    </location>
</feature>
<dbReference type="GeneID" id="106666432"/>
<dbReference type="OrthoDB" id="10458777at2759"/>
<keyword evidence="1" id="KW-1133">Transmembrane helix</keyword>
<keyword evidence="1" id="KW-0472">Membrane</keyword>
<dbReference type="KEGG" id="clec:106666432"/>
<accession>A0A8I6RPK0</accession>
<protein>
    <submittedName>
        <fullName evidence="2">Uncharacterized protein</fullName>
    </submittedName>
</protein>
<dbReference type="EnsemblMetazoa" id="XM_014393631.2">
    <property type="protein sequence ID" value="XP_014249117.1"/>
    <property type="gene ID" value="LOC106666432"/>
</dbReference>
<evidence type="ECO:0000313" key="2">
    <source>
        <dbReference type="EnsemblMetazoa" id="XP_014249117.1"/>
    </source>
</evidence>
<dbReference type="RefSeq" id="XP_014249117.1">
    <property type="nucleotide sequence ID" value="XM_014393631.2"/>
</dbReference>
<evidence type="ECO:0000313" key="3">
    <source>
        <dbReference type="Proteomes" id="UP000494040"/>
    </source>
</evidence>
<name>A0A8I6RPK0_CIMLE</name>
<keyword evidence="1" id="KW-0812">Transmembrane</keyword>
<sequence>MPWLVWVFGYVAMVISPTVGTMHFDGMTYLRQQIGPDANYALALDDNAYIPQTYDPPPRNPSYDEDVDWRSVGKRALSALSRFKPLTSAFLRQRPIEEERRRQARFAMLVARNSGSPQRVKGGPLRYGKR</sequence>
<dbReference type="AlphaFoldDB" id="A0A8I6RPK0"/>
<evidence type="ECO:0000256" key="1">
    <source>
        <dbReference type="SAM" id="Phobius"/>
    </source>
</evidence>
<proteinExistence type="predicted"/>
<reference evidence="2" key="1">
    <citation type="submission" date="2022-01" db="UniProtKB">
        <authorList>
            <consortium name="EnsemblMetazoa"/>
        </authorList>
    </citation>
    <scope>IDENTIFICATION</scope>
</reference>
<dbReference type="Proteomes" id="UP000494040">
    <property type="component" value="Unassembled WGS sequence"/>
</dbReference>
<keyword evidence="3" id="KW-1185">Reference proteome</keyword>